<evidence type="ECO:0000313" key="5">
    <source>
        <dbReference type="Proteomes" id="UP001652661"/>
    </source>
</evidence>
<dbReference type="GO" id="GO:0005737">
    <property type="term" value="C:cytoplasm"/>
    <property type="evidence" value="ECO:0007669"/>
    <property type="project" value="TreeGrafter"/>
</dbReference>
<keyword evidence="5" id="KW-1185">Reference proteome</keyword>
<dbReference type="SUPFAM" id="SSF56235">
    <property type="entry name" value="N-terminal nucleophile aminohydrolases (Ntn hydrolases)"/>
    <property type="match status" value="1"/>
</dbReference>
<comment type="subcellular location">
    <subcellularLocation>
        <location evidence="1">Nucleus</location>
    </subcellularLocation>
</comment>
<evidence type="ECO:0000313" key="6">
    <source>
        <dbReference type="RefSeq" id="XP_017025568.1"/>
    </source>
</evidence>
<accession>A0A6P4ISY3</accession>
<dbReference type="InterPro" id="IPR029055">
    <property type="entry name" value="Ntn_hydrolases_N"/>
</dbReference>
<dbReference type="AlphaFoldDB" id="A0A6P4ISY3"/>
<evidence type="ECO:0000256" key="3">
    <source>
        <dbReference type="ARBA" id="ARBA00022942"/>
    </source>
</evidence>
<reference evidence="5" key="1">
    <citation type="submission" date="2025-05" db="UniProtKB">
        <authorList>
            <consortium name="RefSeq"/>
        </authorList>
    </citation>
    <scope>NUCLEOTIDE SEQUENCE [LARGE SCALE GENOMIC DNA]</scope>
    <source>
        <strain evidence="5">14028-0561.14</strain>
    </source>
</reference>
<dbReference type="OrthoDB" id="268479at2759"/>
<name>A0A6P4ISY3_DROKI</name>
<dbReference type="GeneID" id="108077004"/>
<dbReference type="Proteomes" id="UP001652661">
    <property type="component" value="Chromosome 2L"/>
</dbReference>
<dbReference type="InterPro" id="IPR001353">
    <property type="entry name" value="Proteasome_sua/b"/>
</dbReference>
<keyword evidence="2" id="KW-0963">Cytoplasm</keyword>
<comment type="subunit">
    <text evidence="4">The 26S proteasome consists of a 20S proteasome core and two 19S regulatory subunits. The 20S proteasome core is composed of 28 subunits that are arranged in four stacked rings, resulting in a barrel-shaped structure. The two end rings are each formed by seven alpha subunits, and the two central rings are each formed by seven beta subunits. The catalytic chamber with the active sites is on the inside of the barrel.</text>
</comment>
<dbReference type="GO" id="GO:0051603">
    <property type="term" value="P:proteolysis involved in protein catabolic process"/>
    <property type="evidence" value="ECO:0007669"/>
    <property type="project" value="InterPro"/>
</dbReference>
<keyword evidence="3" id="KW-0647">Proteasome</keyword>
<evidence type="ECO:0000256" key="4">
    <source>
        <dbReference type="ARBA" id="ARBA00026071"/>
    </source>
</evidence>
<organism evidence="5 6">
    <name type="scientific">Drosophila kikkawai</name>
    <name type="common">Fruit fly</name>
    <dbReference type="NCBI Taxonomy" id="30033"/>
    <lineage>
        <taxon>Eukaryota</taxon>
        <taxon>Metazoa</taxon>
        <taxon>Ecdysozoa</taxon>
        <taxon>Arthropoda</taxon>
        <taxon>Hexapoda</taxon>
        <taxon>Insecta</taxon>
        <taxon>Pterygota</taxon>
        <taxon>Neoptera</taxon>
        <taxon>Endopterygota</taxon>
        <taxon>Diptera</taxon>
        <taxon>Brachycera</taxon>
        <taxon>Muscomorpha</taxon>
        <taxon>Ephydroidea</taxon>
        <taxon>Drosophilidae</taxon>
        <taxon>Drosophila</taxon>
        <taxon>Sophophora</taxon>
    </lineage>
</organism>
<dbReference type="InterPro" id="IPR023333">
    <property type="entry name" value="Proteasome_suB-type"/>
</dbReference>
<reference evidence="6" key="2">
    <citation type="submission" date="2025-08" db="UniProtKB">
        <authorList>
            <consortium name="RefSeq"/>
        </authorList>
    </citation>
    <scope>IDENTIFICATION</scope>
    <source>
        <strain evidence="6">14028-0561.14</strain>
        <tissue evidence="6">Whole fly</tissue>
    </source>
</reference>
<dbReference type="Pfam" id="PF00227">
    <property type="entry name" value="Proteasome"/>
    <property type="match status" value="1"/>
</dbReference>
<gene>
    <name evidence="6" type="primary">LOC108077004</name>
</gene>
<dbReference type="Gene3D" id="3.60.20.10">
    <property type="entry name" value="Glutamine Phosphoribosylpyrophosphate, subunit 1, domain 1"/>
    <property type="match status" value="1"/>
</dbReference>
<dbReference type="GO" id="GO:0005634">
    <property type="term" value="C:nucleus"/>
    <property type="evidence" value="ECO:0007669"/>
    <property type="project" value="UniProtKB-SubCell"/>
</dbReference>
<evidence type="ECO:0000256" key="1">
    <source>
        <dbReference type="ARBA" id="ARBA00004123"/>
    </source>
</evidence>
<protein>
    <submittedName>
        <fullName evidence="6">Proteasome subunit beta type-1-like</fullName>
    </submittedName>
</protein>
<dbReference type="RefSeq" id="XP_017025568.1">
    <property type="nucleotide sequence ID" value="XM_017170079.3"/>
</dbReference>
<proteinExistence type="predicted"/>
<dbReference type="PANTHER" id="PTHR32194">
    <property type="entry name" value="METALLOPROTEASE TLDD"/>
    <property type="match status" value="1"/>
</dbReference>
<dbReference type="PANTHER" id="PTHR32194:SF2">
    <property type="entry name" value="PROTEASOME SUBUNIT BETA TYPE-1"/>
    <property type="match status" value="1"/>
</dbReference>
<evidence type="ECO:0000256" key="2">
    <source>
        <dbReference type="ARBA" id="ARBA00022490"/>
    </source>
</evidence>
<sequence length="216" mass="23676">METDKEDLLNVGTIVAIAGGDFAVIATDTQITNSDFNSTSKQDKLFQVSPVAVMSSSGSWPDTLAVIRLMKTIVADYESTHLRPITIDAMSQMFSNNMFKRRYLPYCVSTILAGIDKKGEGVVFSFDSLGHCQQVIYQAAGMATAMVLPLLDSHLGFTNQSETAPTERIKVTEAVSIISNCMVIANELENLTSGSWLMKIITKDGIEVRELPLRQE</sequence>
<dbReference type="OMA" id="ADYESTH"/>
<dbReference type="GO" id="GO:0005839">
    <property type="term" value="C:proteasome core complex"/>
    <property type="evidence" value="ECO:0007669"/>
    <property type="project" value="InterPro"/>
</dbReference>